<evidence type="ECO:0000259" key="10">
    <source>
        <dbReference type="Pfam" id="PF14360"/>
    </source>
</evidence>
<evidence type="ECO:0000256" key="1">
    <source>
        <dbReference type="ARBA" id="ARBA00004141"/>
    </source>
</evidence>
<gene>
    <name evidence="11" type="ORF">M9Y10_013129</name>
</gene>
<keyword evidence="12" id="KW-1185">Reference proteome</keyword>
<accession>A0ABR2I690</accession>
<feature type="transmembrane region" description="Helical" evidence="9">
    <location>
        <begin position="142"/>
        <end position="163"/>
    </location>
</feature>
<dbReference type="InterPro" id="IPR025749">
    <property type="entry name" value="Sphingomyelin_synth-like_dom"/>
</dbReference>
<comment type="caution">
    <text evidence="11">The sequence shown here is derived from an EMBL/GenBank/DDBJ whole genome shotgun (WGS) entry which is preliminary data.</text>
</comment>
<organism evidence="11 12">
    <name type="scientific">Tritrichomonas musculus</name>
    <dbReference type="NCBI Taxonomy" id="1915356"/>
    <lineage>
        <taxon>Eukaryota</taxon>
        <taxon>Metamonada</taxon>
        <taxon>Parabasalia</taxon>
        <taxon>Tritrichomonadida</taxon>
        <taxon>Tritrichomonadidae</taxon>
        <taxon>Tritrichomonas</taxon>
    </lineage>
</organism>
<evidence type="ECO:0000313" key="12">
    <source>
        <dbReference type="Proteomes" id="UP001470230"/>
    </source>
</evidence>
<dbReference type="Proteomes" id="UP001470230">
    <property type="component" value="Unassembled WGS sequence"/>
</dbReference>
<evidence type="ECO:0000256" key="3">
    <source>
        <dbReference type="ARBA" id="ARBA00022679"/>
    </source>
</evidence>
<feature type="transmembrane region" description="Helical" evidence="9">
    <location>
        <begin position="277"/>
        <end position="298"/>
    </location>
</feature>
<sequence length="669" mass="77245">MDQNNEQLLEEISITHAHTPSDIVGNEIDFLSFYQSSFIKVEIRNRFFYSIQMFQMFFITIISTLVVLPTVESENSSIKIFNDILSFFYISPYFFNHSVSSYVVIGTILLLILVIIGYTFFIGFKIREDTPLNSNSLKPWIIVHRLFLPFPGYMIGCFLGFYFQELTQNIYLCQILLVTFTGMFWCWVIFTSNLLYNDYPFKRKNDVCQIHHTQITFDSIITIIPMIQTTLPSVLSVFVQPTANATLYSFLSSLSSIIIVIYISISKPYINDLMNQYVFFLFLIKIPISFVWLIEIAYEKKFELYLLFCIIFIIASFVVTRLLVSCFFNCHKPAQSTVPSNFSNQIQDQVQTQINDSEISNSYQDQINGNNHQIQNSVFDPTANCCYPFNLISLTYQDLALGVYLVSAILLMLTLNAVAAQRMPIANALPDLIQDHFNVSHYLRLNVAEKSFQFSNIIVLIQVFLLISYFLFVPQYVNARRLAFVYASLCIIRTVSFVVTSLPAPCSGFPKCPCADPDVIKFIKKQNPVKVGLTWLFGLGMFLVMPQCGDLIISGHTMWLWLTSRTCCSVIIYVVPRPFNWLASCFLFTLTIITMIYIILARNHYSIDVWFGFVFTELLWTLYNSYWARSIASPLPSDSLLLRFIRWIETRPPNRVLMQTRRMALHGNA</sequence>
<name>A0ABR2I690_9EUKA</name>
<dbReference type="PANTHER" id="PTHR21290:SF25">
    <property type="entry name" value="SPHINGOMYELIN SYNTHASE-RELATED PROTEIN 1"/>
    <property type="match status" value="1"/>
</dbReference>
<evidence type="ECO:0000256" key="7">
    <source>
        <dbReference type="ARBA" id="ARBA00023098"/>
    </source>
</evidence>
<feature type="transmembrane region" description="Helical" evidence="9">
    <location>
        <begin position="399"/>
        <end position="420"/>
    </location>
</feature>
<feature type="transmembrane region" description="Helical" evidence="9">
    <location>
        <begin position="217"/>
        <end position="239"/>
    </location>
</feature>
<feature type="transmembrane region" description="Helical" evidence="9">
    <location>
        <begin position="47"/>
        <end position="68"/>
    </location>
</feature>
<comment type="similarity">
    <text evidence="2">Belongs to the sphingomyelin synthase family.</text>
</comment>
<comment type="subcellular location">
    <subcellularLocation>
        <location evidence="1">Membrane</location>
        <topology evidence="1">Multi-pass membrane protein</topology>
    </subcellularLocation>
</comment>
<feature type="transmembrane region" description="Helical" evidence="9">
    <location>
        <begin position="304"/>
        <end position="324"/>
    </location>
</feature>
<evidence type="ECO:0000313" key="11">
    <source>
        <dbReference type="EMBL" id="KAK8858029.1"/>
    </source>
</evidence>
<dbReference type="EMBL" id="JAPFFF010000019">
    <property type="protein sequence ID" value="KAK8858029.1"/>
    <property type="molecule type" value="Genomic_DNA"/>
</dbReference>
<dbReference type="InterPro" id="IPR045221">
    <property type="entry name" value="Sphingomyelin_synth-like"/>
</dbReference>
<feature type="transmembrane region" description="Helical" evidence="9">
    <location>
        <begin position="529"/>
        <end position="546"/>
    </location>
</feature>
<evidence type="ECO:0000256" key="4">
    <source>
        <dbReference type="ARBA" id="ARBA00022692"/>
    </source>
</evidence>
<dbReference type="PANTHER" id="PTHR21290">
    <property type="entry name" value="SPHINGOMYELIN SYNTHETASE"/>
    <property type="match status" value="1"/>
</dbReference>
<feature type="transmembrane region" description="Helical" evidence="9">
    <location>
        <begin position="245"/>
        <end position="265"/>
    </location>
</feature>
<evidence type="ECO:0000256" key="8">
    <source>
        <dbReference type="ARBA" id="ARBA00023136"/>
    </source>
</evidence>
<feature type="transmembrane region" description="Helical" evidence="9">
    <location>
        <begin position="581"/>
        <end position="600"/>
    </location>
</feature>
<dbReference type="Pfam" id="PF14360">
    <property type="entry name" value="PAP2_C"/>
    <property type="match status" value="1"/>
</dbReference>
<keyword evidence="3" id="KW-0808">Transferase</keyword>
<evidence type="ECO:0000256" key="5">
    <source>
        <dbReference type="ARBA" id="ARBA00022919"/>
    </source>
</evidence>
<protein>
    <recommendedName>
        <fullName evidence="10">Sphingomyelin synthase-like domain-containing protein</fullName>
    </recommendedName>
</protein>
<keyword evidence="6 9" id="KW-1133">Transmembrane helix</keyword>
<evidence type="ECO:0000256" key="9">
    <source>
        <dbReference type="SAM" id="Phobius"/>
    </source>
</evidence>
<proteinExistence type="inferred from homology"/>
<feature type="transmembrane region" description="Helical" evidence="9">
    <location>
        <begin position="452"/>
        <end position="472"/>
    </location>
</feature>
<feature type="transmembrane region" description="Helical" evidence="9">
    <location>
        <begin position="102"/>
        <end position="121"/>
    </location>
</feature>
<keyword evidence="5" id="KW-0746">Sphingolipid metabolism</keyword>
<feature type="domain" description="Sphingomyelin synthase-like" evidence="10">
    <location>
        <begin position="547"/>
        <end position="624"/>
    </location>
</feature>
<keyword evidence="7" id="KW-0443">Lipid metabolism</keyword>
<keyword evidence="8 9" id="KW-0472">Membrane</keyword>
<keyword evidence="4 9" id="KW-0812">Transmembrane</keyword>
<evidence type="ECO:0000256" key="2">
    <source>
        <dbReference type="ARBA" id="ARBA00005441"/>
    </source>
</evidence>
<reference evidence="11 12" key="1">
    <citation type="submission" date="2024-04" db="EMBL/GenBank/DDBJ databases">
        <title>Tritrichomonas musculus Genome.</title>
        <authorList>
            <person name="Alves-Ferreira E."/>
            <person name="Grigg M."/>
            <person name="Lorenzi H."/>
            <person name="Galac M."/>
        </authorList>
    </citation>
    <scope>NUCLEOTIDE SEQUENCE [LARGE SCALE GENOMIC DNA]</scope>
    <source>
        <strain evidence="11 12">EAF2021</strain>
    </source>
</reference>
<evidence type="ECO:0000256" key="6">
    <source>
        <dbReference type="ARBA" id="ARBA00022989"/>
    </source>
</evidence>
<feature type="transmembrane region" description="Helical" evidence="9">
    <location>
        <begin position="169"/>
        <end position="196"/>
    </location>
</feature>